<proteinExistence type="predicted"/>
<sequence>MQQKEKIAIIGGGVSAMTSAFYLTQTPNWQDKYDITVYQLGWRLGGKGASGRNPEYGNRVQEHGLHIWFGFYANAFKTIQQAYKLWERPAGSPLATWDEAFKPHNFIVLEELINGKWESWPIEFPNVPGNPAIGNEEIDIWDIVKMAYYWIKQVLGELDKKSNNIKQTHDLKCREDAPKDTFKHFANELHEDIEDWFNDLEHSLSYALDRVENLVNKVPAKAKYQRQHHHDLLHYLLTKLKAWLVDEFTDLLNDNTEIRRLFIMADLGLTILIGMLEDKVLTDGFDVINNYDYREWLTKHGANQEFTVNSAPVRGFYDLVFAYENGNFDKPNVEAGTIIRAMMRIALLYKGGVMWKMQAGMGDTIFSPFYEVLQKQGVKFEFFSQVDELIPDCGTISQINITQQVDLAPGVSSYNPLIPVNNLPCWPSHPKYELLDPVQASLLQQNNINLESFWSEWPQIYQQHYGKPLPTKTLTKGIDFDRVILGVSVASLEYICPKLLAQDPNLKRTSEKVKTVATQAYQVWTNKTLPELGWTNMPQGQDPVMSGFTEPYDTWAAMNQLLVREDAWKPGIEAKNIAYFCSALPVEHYPPKTNHQFPKRMAEQAKQGAIAQLKNNIYWLWPNAAQAGEFDWQVLLSKNPALLGEARFDEQYWRSNIDPSERYVLSVKNSTQYRLATDGTIFDNLYLTGDWIKTGLNAGCVEAATMAGMQTSRAICGLPKKIVGESDFS</sequence>
<dbReference type="InterPro" id="IPR036188">
    <property type="entry name" value="FAD/NAD-bd_sf"/>
</dbReference>
<dbReference type="PANTHER" id="PTHR43563">
    <property type="entry name" value="AMINE OXIDASE"/>
    <property type="match status" value="1"/>
</dbReference>
<organism evidence="1 2">
    <name type="scientific">Catenovulum adriaticum</name>
    <dbReference type="NCBI Taxonomy" id="2984846"/>
    <lineage>
        <taxon>Bacteria</taxon>
        <taxon>Pseudomonadati</taxon>
        <taxon>Pseudomonadota</taxon>
        <taxon>Gammaproteobacteria</taxon>
        <taxon>Alteromonadales</taxon>
        <taxon>Alteromonadaceae</taxon>
        <taxon>Catenovulum</taxon>
    </lineage>
</organism>
<evidence type="ECO:0000313" key="2">
    <source>
        <dbReference type="Proteomes" id="UP001163726"/>
    </source>
</evidence>
<geneLocation type="plasmid" evidence="1 2">
    <name>pCadTS8_2</name>
</geneLocation>
<accession>A0ABY7AUN2</accession>
<dbReference type="EMBL" id="CP109967">
    <property type="protein sequence ID" value="WAJ72220.1"/>
    <property type="molecule type" value="Genomic_DNA"/>
</dbReference>
<gene>
    <name evidence="1" type="ORF">OLW01_18265</name>
</gene>
<dbReference type="Proteomes" id="UP001163726">
    <property type="component" value="Plasmid pCadTS8_2"/>
</dbReference>
<protein>
    <submittedName>
        <fullName evidence="1">NAD(P)-binding protein</fullName>
    </submittedName>
</protein>
<keyword evidence="2" id="KW-1185">Reference proteome</keyword>
<dbReference type="InterPro" id="IPR050703">
    <property type="entry name" value="Flavin_MAO"/>
</dbReference>
<reference evidence="1" key="1">
    <citation type="submission" date="2022-10" db="EMBL/GenBank/DDBJ databases">
        <title>Catenovulum adriacola sp. nov. isolated in the Harbour of Susak.</title>
        <authorList>
            <person name="Schoch T."/>
            <person name="Reich S.J."/>
            <person name="Stoeferle S."/>
            <person name="Flaiz M."/>
            <person name="Kazda M."/>
            <person name="Riedel C.U."/>
            <person name="Duerre P."/>
        </authorList>
    </citation>
    <scope>NUCLEOTIDE SEQUENCE</scope>
    <source>
        <strain evidence="1">TS8</strain>
        <plasmid evidence="1">pCadTS8_2</plasmid>
    </source>
</reference>
<name>A0ABY7AUN2_9ALTE</name>
<keyword evidence="1" id="KW-0614">Plasmid</keyword>
<dbReference type="Pfam" id="PF13450">
    <property type="entry name" value="NAD_binding_8"/>
    <property type="match status" value="1"/>
</dbReference>
<dbReference type="SUPFAM" id="SSF51905">
    <property type="entry name" value="FAD/NAD(P)-binding domain"/>
    <property type="match status" value="1"/>
</dbReference>
<evidence type="ECO:0000313" key="1">
    <source>
        <dbReference type="EMBL" id="WAJ72220.1"/>
    </source>
</evidence>
<dbReference type="Gene3D" id="3.50.50.60">
    <property type="entry name" value="FAD/NAD(P)-binding domain"/>
    <property type="match status" value="1"/>
</dbReference>
<dbReference type="RefSeq" id="WP_268076935.1">
    <property type="nucleotide sequence ID" value="NZ_CP109967.1"/>
</dbReference>
<dbReference type="PANTHER" id="PTHR43563:SF1">
    <property type="entry name" value="AMINE OXIDASE [FLAVIN-CONTAINING] B"/>
    <property type="match status" value="1"/>
</dbReference>